<feature type="chain" id="PRO_5029574836" evidence="1">
    <location>
        <begin position="35"/>
        <end position="236"/>
    </location>
</feature>
<protein>
    <submittedName>
        <fullName evidence="2">Porin</fullName>
    </submittedName>
</protein>
<dbReference type="InterPro" id="IPR015286">
    <property type="entry name" value="Porin_fam_mycobact-type"/>
</dbReference>
<dbReference type="Proteomes" id="UP000466794">
    <property type="component" value="Unassembled WGS sequence"/>
</dbReference>
<name>A0A7K1UWE1_9NOCA</name>
<evidence type="ECO:0000313" key="3">
    <source>
        <dbReference type="Proteomes" id="UP000466794"/>
    </source>
</evidence>
<evidence type="ECO:0000313" key="2">
    <source>
        <dbReference type="EMBL" id="MVU78627.1"/>
    </source>
</evidence>
<reference evidence="2 3" key="1">
    <citation type="submission" date="2019-12" db="EMBL/GenBank/DDBJ databases">
        <title>Nocardia sp. nov. ET3-3 isolated from soil.</title>
        <authorList>
            <person name="Kanchanasin P."/>
            <person name="Tanasupawat S."/>
            <person name="Yuki M."/>
            <person name="Kudo T."/>
        </authorList>
    </citation>
    <scope>NUCLEOTIDE SEQUENCE [LARGE SCALE GENOMIC DNA]</scope>
    <source>
        <strain evidence="2 3">ET3-3</strain>
    </source>
</reference>
<dbReference type="EMBL" id="WRPP01000003">
    <property type="protein sequence ID" value="MVU78627.1"/>
    <property type="molecule type" value="Genomic_DNA"/>
</dbReference>
<gene>
    <name evidence="2" type="ORF">GPX89_15405</name>
</gene>
<dbReference type="AlphaFoldDB" id="A0A7K1UWE1"/>
<dbReference type="Gene3D" id="2.60.40.1650">
    <property type="entry name" value="Porin MspA (Ig-like beta-sandwich domain)"/>
    <property type="match status" value="2"/>
</dbReference>
<dbReference type="Pfam" id="PF09203">
    <property type="entry name" value="MspA"/>
    <property type="match status" value="1"/>
</dbReference>
<sequence>MYGKAIRVRGGRALGVALTAVVVSGLGSTGPAHADTFIPLPGGSITRTLADGTTMTVRITGESAKISGSMGDTPMHRNVWTTAVASVDLDGPSAGSDNIQIKISPGYIVGCQVDIGGLQNGANAGVTNDPSKASSSNPFGGLSATQSLSEGITVGPGQAVARLMLDLEKPDDYGMESHKRYNKVAGPHASVSWQDEAFEVNGCGGYAQARSFVAAEVDTPNFIGNLVLYGDPFTMG</sequence>
<dbReference type="RefSeq" id="WP_157388298.1">
    <property type="nucleotide sequence ID" value="NZ_WRPP01000003.1"/>
</dbReference>
<keyword evidence="1" id="KW-0732">Signal</keyword>
<accession>A0A7K1UWE1</accession>
<proteinExistence type="predicted"/>
<feature type="signal peptide" evidence="1">
    <location>
        <begin position="1"/>
        <end position="34"/>
    </location>
</feature>
<comment type="caution">
    <text evidence="2">The sequence shown here is derived from an EMBL/GenBank/DDBJ whole genome shotgun (WGS) entry which is preliminary data.</text>
</comment>
<evidence type="ECO:0000256" key="1">
    <source>
        <dbReference type="SAM" id="SignalP"/>
    </source>
</evidence>
<keyword evidence="3" id="KW-1185">Reference proteome</keyword>
<organism evidence="2 3">
    <name type="scientific">Nocardia terrae</name>
    <dbReference type="NCBI Taxonomy" id="2675851"/>
    <lineage>
        <taxon>Bacteria</taxon>
        <taxon>Bacillati</taxon>
        <taxon>Actinomycetota</taxon>
        <taxon>Actinomycetes</taxon>
        <taxon>Mycobacteriales</taxon>
        <taxon>Nocardiaceae</taxon>
        <taxon>Nocardia</taxon>
    </lineage>
</organism>